<sequence length="64" mass="6866">AHPRRLRSAPRLDPRPRRAATAGRPRRAVRGRGRGRPARAAGRRGRARGGPAAPRDGACARAAR</sequence>
<feature type="non-terminal residue" evidence="2">
    <location>
        <position position="1"/>
    </location>
</feature>
<feature type="region of interest" description="Disordered" evidence="1">
    <location>
        <begin position="1"/>
        <end position="64"/>
    </location>
</feature>
<feature type="compositionally biased region" description="Low complexity" evidence="1">
    <location>
        <begin position="49"/>
        <end position="64"/>
    </location>
</feature>
<dbReference type="EMBL" id="CADCVS010000039">
    <property type="protein sequence ID" value="CAA9472587.1"/>
    <property type="molecule type" value="Genomic_DNA"/>
</dbReference>
<protein>
    <submittedName>
        <fullName evidence="2">Uncharacterized protein</fullName>
    </submittedName>
</protein>
<dbReference type="AlphaFoldDB" id="A0A6J4RM38"/>
<feature type="compositionally biased region" description="Basic residues" evidence="1">
    <location>
        <begin position="24"/>
        <end position="47"/>
    </location>
</feature>
<reference evidence="2" key="1">
    <citation type="submission" date="2020-02" db="EMBL/GenBank/DDBJ databases">
        <authorList>
            <person name="Meier V. D."/>
        </authorList>
    </citation>
    <scope>NUCLEOTIDE SEQUENCE</scope>
    <source>
        <strain evidence="2">AVDCRST_MAG30</strain>
    </source>
</reference>
<gene>
    <name evidence="2" type="ORF">AVDCRST_MAG30-215</name>
</gene>
<organism evidence="2">
    <name type="scientific">uncultured Solirubrobacteraceae bacterium</name>
    <dbReference type="NCBI Taxonomy" id="1162706"/>
    <lineage>
        <taxon>Bacteria</taxon>
        <taxon>Bacillati</taxon>
        <taxon>Actinomycetota</taxon>
        <taxon>Thermoleophilia</taxon>
        <taxon>Solirubrobacterales</taxon>
        <taxon>Solirubrobacteraceae</taxon>
        <taxon>environmental samples</taxon>
    </lineage>
</organism>
<evidence type="ECO:0000313" key="2">
    <source>
        <dbReference type="EMBL" id="CAA9472587.1"/>
    </source>
</evidence>
<proteinExistence type="predicted"/>
<feature type="non-terminal residue" evidence="2">
    <location>
        <position position="64"/>
    </location>
</feature>
<accession>A0A6J4RM38</accession>
<evidence type="ECO:0000256" key="1">
    <source>
        <dbReference type="SAM" id="MobiDB-lite"/>
    </source>
</evidence>
<name>A0A6J4RM38_9ACTN</name>